<dbReference type="RefSeq" id="WP_022610194.1">
    <property type="nucleotide sequence ID" value="NZ_LK391965.1"/>
</dbReference>
<dbReference type="Proteomes" id="UP000018211">
    <property type="component" value="Unassembled WGS sequence"/>
</dbReference>
<evidence type="ECO:0000256" key="4">
    <source>
        <dbReference type="ARBA" id="ARBA00022989"/>
    </source>
</evidence>
<evidence type="ECO:0000256" key="3">
    <source>
        <dbReference type="ARBA" id="ARBA00022692"/>
    </source>
</evidence>
<dbReference type="Pfam" id="PF00892">
    <property type="entry name" value="EamA"/>
    <property type="match status" value="2"/>
</dbReference>
<feature type="transmembrane region" description="Helical" evidence="6">
    <location>
        <begin position="265"/>
        <end position="281"/>
    </location>
</feature>
<feature type="transmembrane region" description="Helical" evidence="6">
    <location>
        <begin position="176"/>
        <end position="198"/>
    </location>
</feature>
<evidence type="ECO:0000313" key="8">
    <source>
        <dbReference type="EMBL" id="CCO44269.1"/>
    </source>
</evidence>
<feature type="transmembrane region" description="Helical" evidence="6">
    <location>
        <begin position="93"/>
        <end position="113"/>
    </location>
</feature>
<dbReference type="InterPro" id="IPR000620">
    <property type="entry name" value="EamA_dom"/>
</dbReference>
<dbReference type="AlphaFoldDB" id="A0AAV2VIL3"/>
<reference evidence="8 9" key="1">
    <citation type="journal article" date="2013" name="ISME J.">
        <title>Comparative genomics of pathogenic lineages of Vibrio nigripulchritudo identifies virulence-associated traits.</title>
        <authorList>
            <person name="Goudenege D."/>
            <person name="Labreuche Y."/>
            <person name="Krin E."/>
            <person name="Ansquer D."/>
            <person name="Mangenot S."/>
            <person name="Calteau A."/>
            <person name="Medigue C."/>
            <person name="Mazel D."/>
            <person name="Polz M.F."/>
            <person name="Le Roux F."/>
        </authorList>
    </citation>
    <scope>NUCLEOTIDE SEQUENCE [LARGE SCALE GENOMIC DNA]</scope>
    <source>
        <strain evidence="8 9">SOn1</strain>
    </source>
</reference>
<evidence type="ECO:0000256" key="2">
    <source>
        <dbReference type="ARBA" id="ARBA00007362"/>
    </source>
</evidence>
<dbReference type="InterPro" id="IPR050638">
    <property type="entry name" value="AA-Vitamin_Transporters"/>
</dbReference>
<evidence type="ECO:0000256" key="5">
    <source>
        <dbReference type="ARBA" id="ARBA00023136"/>
    </source>
</evidence>
<feature type="domain" description="EamA" evidence="7">
    <location>
        <begin position="10"/>
        <end position="136"/>
    </location>
</feature>
<keyword evidence="5 6" id="KW-0472">Membrane</keyword>
<proteinExistence type="inferred from homology"/>
<dbReference type="PANTHER" id="PTHR32322">
    <property type="entry name" value="INNER MEMBRANE TRANSPORTER"/>
    <property type="match status" value="1"/>
</dbReference>
<dbReference type="InterPro" id="IPR037185">
    <property type="entry name" value="EmrE-like"/>
</dbReference>
<feature type="domain" description="EamA" evidence="7">
    <location>
        <begin position="146"/>
        <end position="280"/>
    </location>
</feature>
<feature type="transmembrane region" description="Helical" evidence="6">
    <location>
        <begin position="67"/>
        <end position="87"/>
    </location>
</feature>
<feature type="transmembrane region" description="Helical" evidence="6">
    <location>
        <begin position="147"/>
        <end position="164"/>
    </location>
</feature>
<evidence type="ECO:0000256" key="1">
    <source>
        <dbReference type="ARBA" id="ARBA00004141"/>
    </source>
</evidence>
<dbReference type="SUPFAM" id="SSF103481">
    <property type="entry name" value="Multidrug resistance efflux transporter EmrE"/>
    <property type="match status" value="2"/>
</dbReference>
<evidence type="ECO:0000259" key="7">
    <source>
        <dbReference type="Pfam" id="PF00892"/>
    </source>
</evidence>
<feature type="transmembrane region" description="Helical" evidence="6">
    <location>
        <begin position="210"/>
        <end position="229"/>
    </location>
</feature>
<dbReference type="EMBL" id="CAOF01000010">
    <property type="protein sequence ID" value="CCO44269.1"/>
    <property type="molecule type" value="Genomic_DNA"/>
</dbReference>
<feature type="transmembrane region" description="Helical" evidence="6">
    <location>
        <begin position="241"/>
        <end position="259"/>
    </location>
</feature>
<evidence type="ECO:0000313" key="9">
    <source>
        <dbReference type="Proteomes" id="UP000018211"/>
    </source>
</evidence>
<comment type="caution">
    <text evidence="8">The sequence shown here is derived from an EMBL/GenBank/DDBJ whole genome shotgun (WGS) entry which is preliminary data.</text>
</comment>
<keyword evidence="3 6" id="KW-0812">Transmembrane</keyword>
<evidence type="ECO:0000256" key="6">
    <source>
        <dbReference type="SAM" id="Phobius"/>
    </source>
</evidence>
<comment type="subcellular location">
    <subcellularLocation>
        <location evidence="1">Membrane</location>
        <topology evidence="1">Multi-pass membrane protein</topology>
    </subcellularLocation>
</comment>
<sequence>MTKLQTLFNISLTALAPIVWGSTYIVTTEALPADLPIYASVIRALGAGLILVMLFRTLPSGKWWFKIGVLGLLNIGLFFYCLFAAAYYLPGGIAALFLSTQPLFVIVLGALILKSKLNLTNLMSAVIGVLGIGLLVVNSAFDLNPMGVIFGFVGALSMALGIVLTKHWGRPEGMTVLGFTGWQLTLGGIALLPAAMMYEDFPSSLNLVNISGYVYLSIIGGAFGYFVWFRGIEKLNTITTSFLGFLSPVSASLLGYVVLGETFTHLQMLGAFAIIVAIYLARPQPPKPQDLEDSVPATSSR</sequence>
<name>A0AAV2VIL3_9VIBR</name>
<comment type="similarity">
    <text evidence="2">Belongs to the EamA transporter family.</text>
</comment>
<gene>
    <name evidence="8" type="primary">pecM</name>
    <name evidence="8" type="ORF">VIBNISOn1_1070041</name>
</gene>
<dbReference type="GO" id="GO:0016020">
    <property type="term" value="C:membrane"/>
    <property type="evidence" value="ECO:0007669"/>
    <property type="project" value="UniProtKB-SubCell"/>
</dbReference>
<feature type="transmembrane region" description="Helical" evidence="6">
    <location>
        <begin position="120"/>
        <end position="141"/>
    </location>
</feature>
<feature type="transmembrane region" description="Helical" evidence="6">
    <location>
        <begin position="37"/>
        <end position="55"/>
    </location>
</feature>
<accession>A0AAV2VIL3</accession>
<organism evidence="8 9">
    <name type="scientific">Vibrio nigripulchritudo SOn1</name>
    <dbReference type="NCBI Taxonomy" id="1238450"/>
    <lineage>
        <taxon>Bacteria</taxon>
        <taxon>Pseudomonadati</taxon>
        <taxon>Pseudomonadota</taxon>
        <taxon>Gammaproteobacteria</taxon>
        <taxon>Vibrionales</taxon>
        <taxon>Vibrionaceae</taxon>
        <taxon>Vibrio</taxon>
    </lineage>
</organism>
<protein>
    <submittedName>
        <fullName evidence="8">Protein pecM</fullName>
    </submittedName>
</protein>
<keyword evidence="4 6" id="KW-1133">Transmembrane helix</keyword>
<dbReference type="PANTHER" id="PTHR32322:SF2">
    <property type="entry name" value="EAMA DOMAIN-CONTAINING PROTEIN"/>
    <property type="match status" value="1"/>
</dbReference>